<evidence type="ECO:0000313" key="8">
    <source>
        <dbReference type="EMBL" id="KTD76607.1"/>
    </source>
</evidence>
<name>A0A0W1A5J5_9GAMM</name>
<dbReference type="InterPro" id="IPR045175">
    <property type="entry name" value="M28_fam"/>
</dbReference>
<dbReference type="Pfam" id="PF04389">
    <property type="entry name" value="Peptidase_M28"/>
    <property type="match status" value="1"/>
</dbReference>
<dbReference type="Gene3D" id="3.40.630.10">
    <property type="entry name" value="Zn peptidases"/>
    <property type="match status" value="1"/>
</dbReference>
<keyword evidence="6" id="KW-0862">Zinc</keyword>
<keyword evidence="5" id="KW-0378">Hydrolase</keyword>
<dbReference type="PANTHER" id="PTHR12147">
    <property type="entry name" value="METALLOPEPTIDASE M28 FAMILY MEMBER"/>
    <property type="match status" value="1"/>
</dbReference>
<keyword evidence="9" id="KW-1185">Reference proteome</keyword>
<dbReference type="InterPro" id="IPR007484">
    <property type="entry name" value="Peptidase_M28"/>
</dbReference>
<gene>
    <name evidence="8" type="ORF">Lwal_2329</name>
</gene>
<evidence type="ECO:0000259" key="7">
    <source>
        <dbReference type="Pfam" id="PF04389"/>
    </source>
</evidence>
<reference evidence="8 9" key="1">
    <citation type="submission" date="2015-11" db="EMBL/GenBank/DDBJ databases">
        <title>Genomic analysis of 38 Legionella species identifies large and diverse effector repertoires.</title>
        <authorList>
            <person name="Burstein D."/>
            <person name="Amaro F."/>
            <person name="Zusman T."/>
            <person name="Lifshitz Z."/>
            <person name="Cohen O."/>
            <person name="Gilbert J.A."/>
            <person name="Pupko T."/>
            <person name="Shuman H.A."/>
            <person name="Segal G."/>
        </authorList>
    </citation>
    <scope>NUCLEOTIDE SEQUENCE [LARGE SCALE GENOMIC DNA]</scope>
    <source>
        <strain evidence="8 9">ATCC 51914</strain>
    </source>
</reference>
<keyword evidence="2" id="KW-0645">Protease</keyword>
<protein>
    <submittedName>
        <fullName evidence="8">Leucine aminopeptidase</fullName>
    </submittedName>
</protein>
<dbReference type="STRING" id="66969.Lwal_2329"/>
<sequence length="396" mass="44624">MRIKKFLAGMVFSMGSIQYVYSSPLSQEERIIVPDCLLEQIKEDAQLLEQSGQFNLISLKMTDEMTRKLHDLKSRCGFYLNAEPYLEDQSYKGLNQKQLLKLLTAKKSNTASVHYQIRHEKEVQELIKQVDPTQIWQNSQHLTNYINRSAKTKTGVQAALWFQEEVTNLAKFYKREDVTSYLVATGNRYVQPSVVTLIGKDKPGEAIVIGAHIDTLDGNKPGADDDASGIAVELEVARVLLASGLQLNRPVYVIAYAAEERGLVGSSYVVKEFVGKKIPVKAVLQLDQAGYRANPKSQMIWLLKDYVDQDLTDFMAKLLTHYLDVPVGYTECAYACSDHANWTNFGYKAVYPSATTLDDDNPYVHTENDKLDILNLEHMTNFTKLGLAFVGELAMD</sequence>
<feature type="domain" description="Peptidase M28" evidence="7">
    <location>
        <begin position="195"/>
        <end position="389"/>
    </location>
</feature>
<keyword evidence="1 8" id="KW-0031">Aminopeptidase</keyword>
<evidence type="ECO:0000256" key="3">
    <source>
        <dbReference type="ARBA" id="ARBA00022723"/>
    </source>
</evidence>
<organism evidence="8 9">
    <name type="scientific">Legionella waltersii</name>
    <dbReference type="NCBI Taxonomy" id="66969"/>
    <lineage>
        <taxon>Bacteria</taxon>
        <taxon>Pseudomonadati</taxon>
        <taxon>Pseudomonadota</taxon>
        <taxon>Gammaproteobacteria</taxon>
        <taxon>Legionellales</taxon>
        <taxon>Legionellaceae</taxon>
        <taxon>Legionella</taxon>
    </lineage>
</organism>
<dbReference type="PATRIC" id="fig|66969.6.peg.2532"/>
<dbReference type="GO" id="GO:0006508">
    <property type="term" value="P:proteolysis"/>
    <property type="evidence" value="ECO:0007669"/>
    <property type="project" value="UniProtKB-KW"/>
</dbReference>
<dbReference type="SUPFAM" id="SSF53187">
    <property type="entry name" value="Zn-dependent exopeptidases"/>
    <property type="match status" value="1"/>
</dbReference>
<dbReference type="RefSeq" id="WP_058480951.1">
    <property type="nucleotide sequence ID" value="NZ_CAAAIQ010000001.1"/>
</dbReference>
<dbReference type="EMBL" id="LNZB01000051">
    <property type="protein sequence ID" value="KTD76607.1"/>
    <property type="molecule type" value="Genomic_DNA"/>
</dbReference>
<dbReference type="GO" id="GO:0004177">
    <property type="term" value="F:aminopeptidase activity"/>
    <property type="evidence" value="ECO:0007669"/>
    <property type="project" value="UniProtKB-KW"/>
</dbReference>
<dbReference type="PANTHER" id="PTHR12147:SF56">
    <property type="entry name" value="AMINOPEPTIDASE YDR415C-RELATED"/>
    <property type="match status" value="1"/>
</dbReference>
<dbReference type="Proteomes" id="UP000054729">
    <property type="component" value="Unassembled WGS sequence"/>
</dbReference>
<keyword evidence="3" id="KW-0479">Metal-binding</keyword>
<evidence type="ECO:0000256" key="4">
    <source>
        <dbReference type="ARBA" id="ARBA00022729"/>
    </source>
</evidence>
<evidence type="ECO:0000256" key="1">
    <source>
        <dbReference type="ARBA" id="ARBA00022438"/>
    </source>
</evidence>
<dbReference type="GO" id="GO:0046872">
    <property type="term" value="F:metal ion binding"/>
    <property type="evidence" value="ECO:0007669"/>
    <property type="project" value="UniProtKB-KW"/>
</dbReference>
<evidence type="ECO:0000256" key="6">
    <source>
        <dbReference type="ARBA" id="ARBA00022833"/>
    </source>
</evidence>
<proteinExistence type="predicted"/>
<dbReference type="OrthoDB" id="9789219at2"/>
<keyword evidence="4" id="KW-0732">Signal</keyword>
<evidence type="ECO:0000256" key="2">
    <source>
        <dbReference type="ARBA" id="ARBA00022670"/>
    </source>
</evidence>
<dbReference type="GO" id="GO:0008235">
    <property type="term" value="F:metalloexopeptidase activity"/>
    <property type="evidence" value="ECO:0007669"/>
    <property type="project" value="InterPro"/>
</dbReference>
<accession>A0A0W1A5J5</accession>
<evidence type="ECO:0000256" key="5">
    <source>
        <dbReference type="ARBA" id="ARBA00022801"/>
    </source>
</evidence>
<evidence type="ECO:0000313" key="9">
    <source>
        <dbReference type="Proteomes" id="UP000054729"/>
    </source>
</evidence>
<dbReference type="AlphaFoldDB" id="A0A0W1A5J5"/>
<comment type="caution">
    <text evidence="8">The sequence shown here is derived from an EMBL/GenBank/DDBJ whole genome shotgun (WGS) entry which is preliminary data.</text>
</comment>